<reference evidence="12" key="1">
    <citation type="journal article" date="2012" name="Science">
        <title>The Paleozoic origin of enzymatic lignin decomposition reconstructed from 31 fungal genomes.</title>
        <authorList>
            <person name="Floudas D."/>
            <person name="Binder M."/>
            <person name="Riley R."/>
            <person name="Barry K."/>
            <person name="Blanchette R.A."/>
            <person name="Henrissat B."/>
            <person name="Martinez A.T."/>
            <person name="Otillar R."/>
            <person name="Spatafora J.W."/>
            <person name="Yadav J.S."/>
            <person name="Aerts A."/>
            <person name="Benoit I."/>
            <person name="Boyd A."/>
            <person name="Carlson A."/>
            <person name="Copeland A."/>
            <person name="Coutinho P.M."/>
            <person name="de Vries R.P."/>
            <person name="Ferreira P."/>
            <person name="Findley K."/>
            <person name="Foster B."/>
            <person name="Gaskell J."/>
            <person name="Glotzer D."/>
            <person name="Gorecki P."/>
            <person name="Heitman J."/>
            <person name="Hesse C."/>
            <person name="Hori C."/>
            <person name="Igarashi K."/>
            <person name="Jurgens J.A."/>
            <person name="Kallen N."/>
            <person name="Kersten P."/>
            <person name="Kohler A."/>
            <person name="Kuees U."/>
            <person name="Kumar T.K.A."/>
            <person name="Kuo A."/>
            <person name="LaButti K."/>
            <person name="Larrondo L.F."/>
            <person name="Lindquist E."/>
            <person name="Ling A."/>
            <person name="Lombard V."/>
            <person name="Lucas S."/>
            <person name="Lundell T."/>
            <person name="Martin R."/>
            <person name="McLaughlin D.J."/>
            <person name="Morgenstern I."/>
            <person name="Morin E."/>
            <person name="Murat C."/>
            <person name="Nagy L.G."/>
            <person name="Nolan M."/>
            <person name="Ohm R.A."/>
            <person name="Patyshakuliyeva A."/>
            <person name="Rokas A."/>
            <person name="Ruiz-Duenas F.J."/>
            <person name="Sabat G."/>
            <person name="Salamov A."/>
            <person name="Samejima M."/>
            <person name="Schmutz J."/>
            <person name="Slot J.C."/>
            <person name="St John F."/>
            <person name="Stenlid J."/>
            <person name="Sun H."/>
            <person name="Sun S."/>
            <person name="Syed K."/>
            <person name="Tsang A."/>
            <person name="Wiebenga A."/>
            <person name="Young D."/>
            <person name="Pisabarro A."/>
            <person name="Eastwood D.C."/>
            <person name="Martin F."/>
            <person name="Cullen D."/>
            <person name="Grigoriev I.V."/>
            <person name="Hibbett D.S."/>
        </authorList>
    </citation>
    <scope>NUCLEOTIDE SEQUENCE [LARGE SCALE GENOMIC DNA]</scope>
    <source>
        <strain evidence="12">RWD-64-598 SS2</strain>
    </source>
</reference>
<evidence type="ECO:0000256" key="5">
    <source>
        <dbReference type="ARBA" id="ARBA00023157"/>
    </source>
</evidence>
<keyword evidence="7" id="KW-1133">Transmembrane helix</keyword>
<evidence type="ECO:0000256" key="1">
    <source>
        <dbReference type="ARBA" id="ARBA00010609"/>
    </source>
</evidence>
<dbReference type="RefSeq" id="XP_007762593.1">
    <property type="nucleotide sequence ID" value="XM_007764403.1"/>
</dbReference>
<keyword evidence="3" id="KW-0560">Oxidoreductase</keyword>
<evidence type="ECO:0000256" key="2">
    <source>
        <dbReference type="ARBA" id="ARBA00022723"/>
    </source>
</evidence>
<dbReference type="PROSITE" id="PS00079">
    <property type="entry name" value="MULTICOPPER_OXIDASE1"/>
    <property type="match status" value="1"/>
</dbReference>
<dbReference type="Pfam" id="PF07732">
    <property type="entry name" value="Cu-oxidase_3"/>
    <property type="match status" value="1"/>
</dbReference>
<dbReference type="Gene3D" id="2.60.40.420">
    <property type="entry name" value="Cupredoxins - blue copper proteins"/>
    <property type="match status" value="3"/>
</dbReference>
<comment type="caution">
    <text evidence="11">The sequence shown here is derived from an EMBL/GenBank/DDBJ whole genome shotgun (WGS) entry which is preliminary data.</text>
</comment>
<evidence type="ECO:0000256" key="7">
    <source>
        <dbReference type="SAM" id="Phobius"/>
    </source>
</evidence>
<evidence type="ECO:0000259" key="8">
    <source>
        <dbReference type="Pfam" id="PF00394"/>
    </source>
</evidence>
<dbReference type="InterPro" id="IPR002355">
    <property type="entry name" value="Cu_oxidase_Cu_BS"/>
</dbReference>
<evidence type="ECO:0000256" key="6">
    <source>
        <dbReference type="ARBA" id="ARBA00023180"/>
    </source>
</evidence>
<dbReference type="KEGG" id="cput:CONPUDRAFT_46496"/>
<dbReference type="OMA" id="HTLMVVQ"/>
<dbReference type="InterPro" id="IPR001117">
    <property type="entry name" value="Cu-oxidase_2nd"/>
</dbReference>
<dbReference type="Pfam" id="PF07731">
    <property type="entry name" value="Cu-oxidase_2"/>
    <property type="match status" value="1"/>
</dbReference>
<evidence type="ECO:0000259" key="10">
    <source>
        <dbReference type="Pfam" id="PF07732"/>
    </source>
</evidence>
<keyword evidence="12" id="KW-1185">Reference proteome</keyword>
<dbReference type="AlphaFoldDB" id="A0A5M3N641"/>
<dbReference type="CDD" id="cd13910">
    <property type="entry name" value="CuRO_3_MCO_like_4"/>
    <property type="match status" value="1"/>
</dbReference>
<keyword evidence="6" id="KW-0325">Glycoprotein</keyword>
<dbReference type="PANTHER" id="PTHR11709">
    <property type="entry name" value="MULTI-COPPER OXIDASE"/>
    <property type="match status" value="1"/>
</dbReference>
<feature type="transmembrane region" description="Helical" evidence="7">
    <location>
        <begin position="12"/>
        <end position="35"/>
    </location>
</feature>
<dbReference type="Pfam" id="PF00394">
    <property type="entry name" value="Cu-oxidase"/>
    <property type="match status" value="1"/>
</dbReference>
<keyword evidence="7" id="KW-0812">Transmembrane</keyword>
<proteinExistence type="inferred from homology"/>
<dbReference type="Proteomes" id="UP000053558">
    <property type="component" value="Unassembled WGS sequence"/>
</dbReference>
<keyword evidence="5" id="KW-1015">Disulfide bond</keyword>
<evidence type="ECO:0000256" key="3">
    <source>
        <dbReference type="ARBA" id="ARBA00023002"/>
    </source>
</evidence>
<dbReference type="PROSITE" id="PS00080">
    <property type="entry name" value="MULTICOPPER_OXIDASE2"/>
    <property type="match status" value="1"/>
</dbReference>
<dbReference type="GO" id="GO:0005507">
    <property type="term" value="F:copper ion binding"/>
    <property type="evidence" value="ECO:0007669"/>
    <property type="project" value="InterPro"/>
</dbReference>
<keyword evidence="2" id="KW-0479">Metal-binding</keyword>
<dbReference type="SUPFAM" id="SSF49503">
    <property type="entry name" value="Cupredoxins"/>
    <property type="match status" value="3"/>
</dbReference>
<keyword evidence="4" id="KW-0186">Copper</keyword>
<evidence type="ECO:0000259" key="9">
    <source>
        <dbReference type="Pfam" id="PF07731"/>
    </source>
</evidence>
<dbReference type="InterPro" id="IPR008972">
    <property type="entry name" value="Cupredoxin"/>
</dbReference>
<evidence type="ECO:0000313" key="11">
    <source>
        <dbReference type="EMBL" id="EIW86331.1"/>
    </source>
</evidence>
<dbReference type="SMR" id="A0A5M3N641"/>
<name>A0A5M3N641_CONPW</name>
<gene>
    <name evidence="11" type="primary">Cpmco1</name>
    <name evidence="11" type="ORF">CONPUDRAFT_46496</name>
</gene>
<comment type="similarity">
    <text evidence="1">Belongs to the multicopper oxidase family.</text>
</comment>
<dbReference type="InterPro" id="IPR011707">
    <property type="entry name" value="Cu-oxidase-like_N"/>
</dbReference>
<evidence type="ECO:0000256" key="4">
    <source>
        <dbReference type="ARBA" id="ARBA00023008"/>
    </source>
</evidence>
<organism evidence="11 12">
    <name type="scientific">Coniophora puteana (strain RWD-64-598)</name>
    <name type="common">Brown rot fungus</name>
    <dbReference type="NCBI Taxonomy" id="741705"/>
    <lineage>
        <taxon>Eukaryota</taxon>
        <taxon>Fungi</taxon>
        <taxon>Dikarya</taxon>
        <taxon>Basidiomycota</taxon>
        <taxon>Agaricomycotina</taxon>
        <taxon>Agaricomycetes</taxon>
        <taxon>Agaricomycetidae</taxon>
        <taxon>Boletales</taxon>
        <taxon>Coniophorineae</taxon>
        <taxon>Coniophoraceae</taxon>
        <taxon>Coniophora</taxon>
    </lineage>
</organism>
<dbReference type="InterPro" id="IPR011706">
    <property type="entry name" value="Cu-oxidase_C"/>
</dbReference>
<dbReference type="PANTHER" id="PTHR11709:SF414">
    <property type="entry name" value="ADR239WP"/>
    <property type="match status" value="1"/>
</dbReference>
<dbReference type="InterPro" id="IPR033138">
    <property type="entry name" value="Cu_oxidase_CS"/>
</dbReference>
<feature type="domain" description="Plastocyanin-like" evidence="9">
    <location>
        <begin position="429"/>
        <end position="549"/>
    </location>
</feature>
<dbReference type="EMBL" id="JH711573">
    <property type="protein sequence ID" value="EIW86331.1"/>
    <property type="molecule type" value="Genomic_DNA"/>
</dbReference>
<dbReference type="CDD" id="cd13857">
    <property type="entry name" value="CuRO_1_Diphenol_Ox"/>
    <property type="match status" value="1"/>
</dbReference>
<dbReference type="OrthoDB" id="2121828at2759"/>
<dbReference type="GeneID" id="19207144"/>
<dbReference type="GO" id="GO:0016491">
    <property type="term" value="F:oxidoreductase activity"/>
    <property type="evidence" value="ECO:0007669"/>
    <property type="project" value="UniProtKB-KW"/>
</dbReference>
<dbReference type="InterPro" id="IPR045087">
    <property type="entry name" value="Cu-oxidase_fam"/>
</dbReference>
<feature type="domain" description="Plastocyanin-like" evidence="8">
    <location>
        <begin position="199"/>
        <end position="337"/>
    </location>
</feature>
<evidence type="ECO:0000313" key="12">
    <source>
        <dbReference type="Proteomes" id="UP000053558"/>
    </source>
</evidence>
<accession>A0A5M3N641</accession>
<protein>
    <submittedName>
        <fullName evidence="11">Multi-copper oxidase</fullName>
    </submittedName>
</protein>
<sequence>MDIGPVASLPCLVLAGLAFVVVLALALGVGLGLGLKHHSSRTYVTTNSSFILDPSFQISNATTTRYYEWTVSEASGAPDGYERTMLVVNNQFPGPLIEVNSGDQVVINVFNSLPNGTTIHWHGQWQNGTNYMDGTSGVTQCPIPPGMNYTYRFTIDPNQYGTYWWHAHASTQYTDGIYGPLVIHSPAEPVYGSYDREALVIMSDWYHDMSSGLLTQYLSNAGIDDQNSPIYDNPGAEPPPDSGLINGQMIGSSFDFKPNLRYRLRLINMATLTEFVFSVDNHMLEVVESDGTSVVGAAVHRAPINVAQRYSVILTTNQTLGSYNVRAEMQDICYKLDNPNLDTMVLGTLTYGATAVATPSTQNWNDAYPGDCIDLNATQLVPVIESPPPNSTMTVSVSMSFQQTFASGGQATLGYMNNTSWEADSADPTLMQMYKAGAQTSFSQSQLVVVNDDIQVIDLIMDNYDDSSHPFHLHGHTFWLLGIGDGSFVPGQSEVYLNYNNPPRRDTLTVPGYGWIAIRFIGDNPGLWAFHCHIGWHMAAGLLMQFASLPSRIQQFSIPDYLGQQCSSQSGGTILNRGISIGR</sequence>
<feature type="domain" description="Plastocyanin-like" evidence="10">
    <location>
        <begin position="72"/>
        <end position="187"/>
    </location>
</feature>
<keyword evidence="7" id="KW-0472">Membrane</keyword>